<gene>
    <name evidence="14" type="ORF">PUT78_01865</name>
</gene>
<evidence type="ECO:0000259" key="13">
    <source>
        <dbReference type="Pfam" id="PF07715"/>
    </source>
</evidence>
<dbReference type="SUPFAM" id="SSF56935">
    <property type="entry name" value="Porins"/>
    <property type="match status" value="1"/>
</dbReference>
<evidence type="ECO:0000256" key="6">
    <source>
        <dbReference type="ARBA" id="ARBA00023077"/>
    </source>
</evidence>
<evidence type="ECO:0000259" key="12">
    <source>
        <dbReference type="Pfam" id="PF00593"/>
    </source>
</evidence>
<comment type="similarity">
    <text evidence="2 9 10">Belongs to the TonB-dependent receptor family.</text>
</comment>
<dbReference type="CDD" id="cd01347">
    <property type="entry name" value="ligand_gated_channel"/>
    <property type="match status" value="1"/>
</dbReference>
<dbReference type="RefSeq" id="WP_274350340.1">
    <property type="nucleotide sequence ID" value="NZ_JAQZSM010000001.1"/>
</dbReference>
<feature type="chain" id="PRO_5047177018" evidence="11">
    <location>
        <begin position="30"/>
        <end position="695"/>
    </location>
</feature>
<dbReference type="InterPro" id="IPR037066">
    <property type="entry name" value="Plug_dom_sf"/>
</dbReference>
<evidence type="ECO:0000256" key="2">
    <source>
        <dbReference type="ARBA" id="ARBA00009810"/>
    </source>
</evidence>
<dbReference type="Proteomes" id="UP001431784">
    <property type="component" value="Unassembled WGS sequence"/>
</dbReference>
<dbReference type="EMBL" id="JAQZSM010000001">
    <property type="protein sequence ID" value="MDD7969833.1"/>
    <property type="molecule type" value="Genomic_DNA"/>
</dbReference>
<dbReference type="InterPro" id="IPR011276">
    <property type="entry name" value="TonB_haem/Hb_rcpt"/>
</dbReference>
<evidence type="ECO:0000256" key="9">
    <source>
        <dbReference type="PROSITE-ProRule" id="PRU01360"/>
    </source>
</evidence>
<dbReference type="InterPro" id="IPR039426">
    <property type="entry name" value="TonB-dep_rcpt-like"/>
</dbReference>
<name>A0ABT5T3Z0_9RHOB</name>
<evidence type="ECO:0000256" key="1">
    <source>
        <dbReference type="ARBA" id="ARBA00004571"/>
    </source>
</evidence>
<dbReference type="Gene3D" id="2.40.170.20">
    <property type="entry name" value="TonB-dependent receptor, beta-barrel domain"/>
    <property type="match status" value="1"/>
</dbReference>
<feature type="domain" description="TonB-dependent receptor-like beta-barrel" evidence="12">
    <location>
        <begin position="253"/>
        <end position="661"/>
    </location>
</feature>
<dbReference type="InterPro" id="IPR012910">
    <property type="entry name" value="Plug_dom"/>
</dbReference>
<dbReference type="InterPro" id="IPR036942">
    <property type="entry name" value="Beta-barrel_TonB_sf"/>
</dbReference>
<keyword evidence="3 9" id="KW-0813">Transport</keyword>
<organism evidence="14 15">
    <name type="scientific">Roseinatronobacter alkalisoli</name>
    <dbReference type="NCBI Taxonomy" id="3028235"/>
    <lineage>
        <taxon>Bacteria</taxon>
        <taxon>Pseudomonadati</taxon>
        <taxon>Pseudomonadota</taxon>
        <taxon>Alphaproteobacteria</taxon>
        <taxon>Rhodobacterales</taxon>
        <taxon>Paracoccaceae</taxon>
        <taxon>Roseinatronobacter</taxon>
    </lineage>
</organism>
<evidence type="ECO:0000256" key="5">
    <source>
        <dbReference type="ARBA" id="ARBA00022692"/>
    </source>
</evidence>
<proteinExistence type="inferred from homology"/>
<reference evidence="14" key="1">
    <citation type="submission" date="2023-02" db="EMBL/GenBank/DDBJ databases">
        <title>Description of Roseinatronobacter alkalisoli sp. nov., an alkaliphilic bacerium isolated from soda soil.</title>
        <authorList>
            <person name="Wei W."/>
        </authorList>
    </citation>
    <scope>NUCLEOTIDE SEQUENCE</scope>
    <source>
        <strain evidence="14">HJB301</strain>
    </source>
</reference>
<keyword evidence="8 9" id="KW-0998">Cell outer membrane</keyword>
<dbReference type="PROSITE" id="PS52016">
    <property type="entry name" value="TONB_DEPENDENT_REC_3"/>
    <property type="match status" value="1"/>
</dbReference>
<dbReference type="Pfam" id="PF00593">
    <property type="entry name" value="TonB_dep_Rec_b-barrel"/>
    <property type="match status" value="1"/>
</dbReference>
<evidence type="ECO:0000313" key="14">
    <source>
        <dbReference type="EMBL" id="MDD7969833.1"/>
    </source>
</evidence>
<evidence type="ECO:0000256" key="11">
    <source>
        <dbReference type="SAM" id="SignalP"/>
    </source>
</evidence>
<feature type="signal peptide" evidence="11">
    <location>
        <begin position="1"/>
        <end position="29"/>
    </location>
</feature>
<dbReference type="InterPro" id="IPR000531">
    <property type="entry name" value="Beta-barrel_TonB"/>
</dbReference>
<accession>A0ABT5T3Z0</accession>
<keyword evidence="6 10" id="KW-0798">TonB box</keyword>
<keyword evidence="7 9" id="KW-0472">Membrane</keyword>
<evidence type="ECO:0000256" key="4">
    <source>
        <dbReference type="ARBA" id="ARBA00022452"/>
    </source>
</evidence>
<comment type="caution">
    <text evidence="14">The sequence shown here is derived from an EMBL/GenBank/DDBJ whole genome shotgun (WGS) entry which is preliminary data.</text>
</comment>
<dbReference type="NCBIfam" id="TIGR01785">
    <property type="entry name" value="TonB-hemin"/>
    <property type="match status" value="1"/>
</dbReference>
<dbReference type="PANTHER" id="PTHR30069">
    <property type="entry name" value="TONB-DEPENDENT OUTER MEMBRANE RECEPTOR"/>
    <property type="match status" value="1"/>
</dbReference>
<evidence type="ECO:0000256" key="8">
    <source>
        <dbReference type="ARBA" id="ARBA00023237"/>
    </source>
</evidence>
<evidence type="ECO:0000256" key="10">
    <source>
        <dbReference type="RuleBase" id="RU003357"/>
    </source>
</evidence>
<keyword evidence="5 9" id="KW-0812">Transmembrane</keyword>
<keyword evidence="4 9" id="KW-1134">Transmembrane beta strand</keyword>
<protein>
    <submittedName>
        <fullName evidence="14">TonB-dependent receptor</fullName>
    </submittedName>
</protein>
<keyword evidence="15" id="KW-1185">Reference proteome</keyword>
<dbReference type="PANTHER" id="PTHR30069:SF41">
    <property type="entry name" value="HEME_HEMOPEXIN UTILIZATION PROTEIN C"/>
    <property type="match status" value="1"/>
</dbReference>
<dbReference type="Pfam" id="PF07715">
    <property type="entry name" value="Plug"/>
    <property type="match status" value="1"/>
</dbReference>
<evidence type="ECO:0000256" key="7">
    <source>
        <dbReference type="ARBA" id="ARBA00023136"/>
    </source>
</evidence>
<keyword evidence="11" id="KW-0732">Signal</keyword>
<evidence type="ECO:0000313" key="15">
    <source>
        <dbReference type="Proteomes" id="UP001431784"/>
    </source>
</evidence>
<keyword evidence="14" id="KW-0675">Receptor</keyword>
<feature type="domain" description="TonB-dependent receptor plug" evidence="13">
    <location>
        <begin position="57"/>
        <end position="166"/>
    </location>
</feature>
<comment type="subcellular location">
    <subcellularLocation>
        <location evidence="1 9">Cell outer membrane</location>
        <topology evidence="1 9">Multi-pass membrane protein</topology>
    </subcellularLocation>
</comment>
<sequence length="695" mass="75665">MDKTTRRYGRLLSVIAIPAFMGVSLPAHAQTSQEPAAAPGSFLGRIILGFGRARTAIDTPQAVSTLEQEDIDREQAATPGDLLRTVPGATVQGGDRMTGQHFNIRGIGGDASDQNRIIVTVDGVEKYGELYRVGQFFGEPELYKRVEILRGPASSALYGSGALGGVVAFETKDAADFLQMGETTALRVKAGANTNGGGALGSVILAQRFGESFEMLAALNHRRAGDHKSGDGTKVTGSGMAGTSGLLKGTYRFGDNNEQTLSLSWSRWLSDEDGANYSATSLADAFGTVDRKAQDDTATLLWTNPASGNPMLDSRVQLSYSRTLIDQENAVPGMPALIGNPLFEDSFYQYRTLALRAENRFTLGGEGWENYLTLGVTASEQRRTARRESGAISFHPEGTDRRYGLFLQNEFIWDDRLTAVLGLRADRVTLTPSADVVNGEKRSHTARVASLALHYKLNDDWAVFGSVSQTERAPSIDEMFDVASAAGKTTSLDLRPERARTLEAGFSYGGRDLFAEGDSLDFKLTVFSNRVTDKIERPGNAVPGPTYANIARAHIRGIEIEGGYDADTVFTKFAYSRMLGTDQTTGARLNSTPQDELVLELGARAFDQTLEYGWRGTFARRATRADGDRFPGYGVNDLYATWRPDQGALAGLEMQLAVNNVLNKQYHNILDGMMSGNEPRRGRDIRLTVARNFTW</sequence>
<dbReference type="Gene3D" id="2.170.130.10">
    <property type="entry name" value="TonB-dependent receptor, plug domain"/>
    <property type="match status" value="1"/>
</dbReference>
<evidence type="ECO:0000256" key="3">
    <source>
        <dbReference type="ARBA" id="ARBA00022448"/>
    </source>
</evidence>